<dbReference type="GO" id="GO:0005737">
    <property type="term" value="C:cytoplasm"/>
    <property type="evidence" value="ECO:0007669"/>
    <property type="project" value="TreeGrafter"/>
</dbReference>
<protein>
    <recommendedName>
        <fullName evidence="3">BSD domain-containing protein</fullName>
    </recommendedName>
</protein>
<reference evidence="4 5" key="1">
    <citation type="submission" date="2017-01" db="EMBL/GenBank/DDBJ databases">
        <authorList>
            <person name="Mah S.A."/>
            <person name="Swanson W.J."/>
            <person name="Moy G.W."/>
            <person name="Vacquier V.D."/>
        </authorList>
    </citation>
    <scope>NUCLEOTIDE SEQUENCE [LARGE SCALE GENOMIC DNA]</scope>
    <source>
        <strain evidence="4 5">GSMNP</strain>
    </source>
</reference>
<dbReference type="SUPFAM" id="SSF140383">
    <property type="entry name" value="BSD domain-like"/>
    <property type="match status" value="1"/>
</dbReference>
<accession>A0A1R1WXP0</accession>
<dbReference type="InterPro" id="IPR051494">
    <property type="entry name" value="BSD_domain-containing"/>
</dbReference>
<evidence type="ECO:0000256" key="1">
    <source>
        <dbReference type="SAM" id="Coils"/>
    </source>
</evidence>
<feature type="compositionally biased region" description="Polar residues" evidence="2">
    <location>
        <begin position="12"/>
        <end position="55"/>
    </location>
</feature>
<sequence length="499" mass="55546">MGKVSNDDKNNKSQIAESDISSTQSSVENSASQHSKSLTDEASSVSTNQDNTLTTDPDVATIDQKQDSNLVVVPEESGNHLDSKTKEGTKESSSFFGFSSIWGSKISSALTIDNIVNTVKIGSQNLAQDCIEDFTDISQFLKSGVKVASANINKGYQNLKQELEESKKSSLEVQIDERGIPIVAEKQDFDKVQENISEAAELINSSTASGIEAITNIASKLNKPSADGEKNSGPGISEYLSEGKKDFENILSGIKGNFNKDTIELQKNKISVFVQKIGTDLDQLAKKAITITSPDTDTKNNANTFSLMEQHKNTLLTELLTNVNTYIVDPSSVVELKNTESQQNYPIPLQGEAVISQFNEFIKDYTHSKEVENVLEDKDVKKLYQSLVPKQISEVDFWTRYSFRLWQFDNENERKKKLVRELESANNDDDFDWDMDDDEKENTSIEIINADEVRDKNSANGSPETTGENPKKQEKNSSNKDVKKKAEYNKDSDDSDSWE</sequence>
<dbReference type="Gene3D" id="1.10.3970.10">
    <property type="entry name" value="BSD domain"/>
    <property type="match status" value="1"/>
</dbReference>
<feature type="compositionally biased region" description="Basic and acidic residues" evidence="2">
    <location>
        <begin position="77"/>
        <end position="90"/>
    </location>
</feature>
<dbReference type="Pfam" id="PF03909">
    <property type="entry name" value="BSD"/>
    <property type="match status" value="1"/>
</dbReference>
<feature type="region of interest" description="Disordered" evidence="2">
    <location>
        <begin position="1"/>
        <end position="92"/>
    </location>
</feature>
<feature type="region of interest" description="Disordered" evidence="2">
    <location>
        <begin position="443"/>
        <end position="499"/>
    </location>
</feature>
<keyword evidence="1" id="KW-0175">Coiled coil</keyword>
<dbReference type="InterPro" id="IPR005607">
    <property type="entry name" value="BSD_dom"/>
</dbReference>
<evidence type="ECO:0000313" key="5">
    <source>
        <dbReference type="Proteomes" id="UP000187283"/>
    </source>
</evidence>
<dbReference type="EMBL" id="LSSN01006107">
    <property type="protein sequence ID" value="OMJ07151.1"/>
    <property type="molecule type" value="Genomic_DNA"/>
</dbReference>
<dbReference type="PANTHER" id="PTHR16019">
    <property type="entry name" value="SYNAPSE-ASSOCIATED PROTEIN"/>
    <property type="match status" value="1"/>
</dbReference>
<evidence type="ECO:0000256" key="2">
    <source>
        <dbReference type="SAM" id="MobiDB-lite"/>
    </source>
</evidence>
<evidence type="ECO:0000259" key="3">
    <source>
        <dbReference type="PROSITE" id="PS50858"/>
    </source>
</evidence>
<organism evidence="4 5">
    <name type="scientific">Smittium culicis</name>
    <dbReference type="NCBI Taxonomy" id="133412"/>
    <lineage>
        <taxon>Eukaryota</taxon>
        <taxon>Fungi</taxon>
        <taxon>Fungi incertae sedis</taxon>
        <taxon>Zoopagomycota</taxon>
        <taxon>Kickxellomycotina</taxon>
        <taxon>Harpellomycetes</taxon>
        <taxon>Harpellales</taxon>
        <taxon>Legeriomycetaceae</taxon>
        <taxon>Smittium</taxon>
    </lineage>
</organism>
<dbReference type="InterPro" id="IPR035925">
    <property type="entry name" value="BSD_dom_sf"/>
</dbReference>
<dbReference type="AlphaFoldDB" id="A0A1R1WXP0"/>
<gene>
    <name evidence="4" type="ORF">AYI70_g12384</name>
</gene>
<dbReference type="PROSITE" id="PS50858">
    <property type="entry name" value="BSD"/>
    <property type="match status" value="1"/>
</dbReference>
<feature type="domain" description="BSD" evidence="3">
    <location>
        <begin position="376"/>
        <end position="409"/>
    </location>
</feature>
<keyword evidence="5" id="KW-1185">Reference proteome</keyword>
<comment type="caution">
    <text evidence="4">The sequence shown here is derived from an EMBL/GenBank/DDBJ whole genome shotgun (WGS) entry which is preliminary data.</text>
</comment>
<evidence type="ECO:0000313" key="4">
    <source>
        <dbReference type="EMBL" id="OMJ07151.1"/>
    </source>
</evidence>
<feature type="compositionally biased region" description="Basic and acidic residues" evidence="2">
    <location>
        <begin position="469"/>
        <end position="492"/>
    </location>
</feature>
<name>A0A1R1WXP0_9FUNG</name>
<feature type="coiled-coil region" evidence="1">
    <location>
        <begin position="149"/>
        <end position="176"/>
    </location>
</feature>
<feature type="compositionally biased region" description="Basic and acidic residues" evidence="2">
    <location>
        <begin position="1"/>
        <end position="11"/>
    </location>
</feature>
<proteinExistence type="predicted"/>
<dbReference type="PANTHER" id="PTHR16019:SF5">
    <property type="entry name" value="BSD DOMAIN-CONTAINING PROTEIN 1"/>
    <property type="match status" value="1"/>
</dbReference>
<dbReference type="OrthoDB" id="73788at2759"/>
<dbReference type="Proteomes" id="UP000187283">
    <property type="component" value="Unassembled WGS sequence"/>
</dbReference>
<feature type="compositionally biased region" description="Polar residues" evidence="2">
    <location>
        <begin position="458"/>
        <end position="468"/>
    </location>
</feature>